<dbReference type="AlphaFoldDB" id="A0A5B0SM83"/>
<sequence length="164" mass="19412">MKVHCGAKKRRSLFCHKTFYKFKSRQRRATTEHSTNFRPQWIQIFHVQQLSIERFLQAEHAKRVVTDELIRTASRKTVITYVHFLVRKPFKSFVTKLWPHWWSRFSNLESWRGTRPTAFLPQLLVAVIELSLQIQDNGDCKDRPITRPSGLNISAQRLQHADIG</sequence>
<accession>A0A5B0SM83</accession>
<dbReference type="Proteomes" id="UP000325313">
    <property type="component" value="Unassembled WGS sequence"/>
</dbReference>
<comment type="caution">
    <text evidence="1">The sequence shown here is derived from an EMBL/GenBank/DDBJ whole genome shotgun (WGS) entry which is preliminary data.</text>
</comment>
<dbReference type="EMBL" id="VDEP01000001">
    <property type="protein sequence ID" value="KAA1139276.1"/>
    <property type="molecule type" value="Genomic_DNA"/>
</dbReference>
<evidence type="ECO:0000313" key="1">
    <source>
        <dbReference type="EMBL" id="KAA1139276.1"/>
    </source>
</evidence>
<protein>
    <submittedName>
        <fullName evidence="1">Uncharacterized protein</fullName>
    </submittedName>
</protein>
<proteinExistence type="predicted"/>
<reference evidence="1 2" key="1">
    <citation type="submission" date="2019-05" db="EMBL/GenBank/DDBJ databases">
        <title>Emergence of the Ug99 lineage of the wheat stem rust pathogen through somatic hybridization.</title>
        <authorList>
            <person name="Li F."/>
            <person name="Upadhyaya N.M."/>
            <person name="Sperschneider J."/>
            <person name="Matny O."/>
            <person name="Nguyen-Phuc H."/>
            <person name="Mago R."/>
            <person name="Raley C."/>
            <person name="Miller M.E."/>
            <person name="Silverstein K.A.T."/>
            <person name="Henningsen E."/>
            <person name="Hirsch C.D."/>
            <person name="Visser B."/>
            <person name="Pretorius Z.A."/>
            <person name="Steffenson B.J."/>
            <person name="Schwessinger B."/>
            <person name="Dodds P.N."/>
            <person name="Figueroa M."/>
        </authorList>
    </citation>
    <scope>NUCLEOTIDE SEQUENCE [LARGE SCALE GENOMIC DNA]</scope>
    <source>
        <strain evidence="1 2">Ug99</strain>
    </source>
</reference>
<organism evidence="1 2">
    <name type="scientific">Puccinia graminis f. sp. tritici</name>
    <dbReference type="NCBI Taxonomy" id="56615"/>
    <lineage>
        <taxon>Eukaryota</taxon>
        <taxon>Fungi</taxon>
        <taxon>Dikarya</taxon>
        <taxon>Basidiomycota</taxon>
        <taxon>Pucciniomycotina</taxon>
        <taxon>Pucciniomycetes</taxon>
        <taxon>Pucciniales</taxon>
        <taxon>Pucciniaceae</taxon>
        <taxon>Puccinia</taxon>
    </lineage>
</organism>
<name>A0A5B0SM83_PUCGR</name>
<evidence type="ECO:0000313" key="2">
    <source>
        <dbReference type="Proteomes" id="UP000325313"/>
    </source>
</evidence>
<gene>
    <name evidence="1" type="ORF">PGTUg99_037625</name>
</gene>